<keyword evidence="1" id="KW-0472">Membrane</keyword>
<keyword evidence="1" id="KW-0812">Transmembrane</keyword>
<feature type="transmembrane region" description="Helical" evidence="1">
    <location>
        <begin position="108"/>
        <end position="125"/>
    </location>
</feature>
<feature type="transmembrane region" description="Helical" evidence="1">
    <location>
        <begin position="269"/>
        <end position="292"/>
    </location>
</feature>
<accession>A0A5B8SQ47</accession>
<dbReference type="RefSeq" id="WP_147184294.1">
    <property type="nucleotide sequence ID" value="NZ_CP042382.1"/>
</dbReference>
<dbReference type="Proteomes" id="UP000321272">
    <property type="component" value="Chromosome"/>
</dbReference>
<dbReference type="AlphaFoldDB" id="A0A5B8SQ47"/>
<feature type="transmembrane region" description="Helical" evidence="1">
    <location>
        <begin position="85"/>
        <end position="102"/>
    </location>
</feature>
<feature type="transmembrane region" description="Helical" evidence="1">
    <location>
        <begin position="60"/>
        <end position="78"/>
    </location>
</feature>
<name>A0A5B8SQ47_9GAMM</name>
<feature type="transmembrane region" description="Helical" evidence="1">
    <location>
        <begin position="215"/>
        <end position="233"/>
    </location>
</feature>
<sequence length="402" mass="44101">MRQGKNTMISTRHYPAWTWFFPAASLYAALWMPLSLWVMLSGDEFQTVNMPNVSLAYLHAQELLFGFALAVIAGYLLGPLPFKKLAPLFLLWLLARLGILLAPQTLMAPLAGSGFVLLLAWQLVPRFKAAKKWRNRLLSPLLLAICLAAVAAQWSSHMPLSKAVPINYSPSGLLYIAVLLLALLMLFMGGRVIAPAVAGYRQRLGGILKARVQPNLEAGLILAMLLAIGLAFWPMVYRWAGVPLVLAGLIGWLRLLRWQPWHCLGRPDLLCLGIGYAWLGTGLIVNGIALLAQQSSVALIHVITVGALGTLTSGIMLRTALLAASPRSSLDLGREKYFAWITGLIAIATLSRLFASFTLIYHVPLLWIAATAWSLAWCLLGLRLASVANEYLIHRNTRQAAR</sequence>
<keyword evidence="1" id="KW-1133">Transmembrane helix</keyword>
<gene>
    <name evidence="2" type="ORF">FGL86_09260</name>
</gene>
<feature type="transmembrane region" description="Helical" evidence="1">
    <location>
        <begin position="298"/>
        <end position="317"/>
    </location>
</feature>
<protein>
    <submittedName>
        <fullName evidence="2">NnrS family protein</fullName>
    </submittedName>
</protein>
<dbReference type="EMBL" id="CP042382">
    <property type="protein sequence ID" value="QEA39242.1"/>
    <property type="molecule type" value="Genomic_DNA"/>
</dbReference>
<feature type="transmembrane region" description="Helical" evidence="1">
    <location>
        <begin position="137"/>
        <end position="154"/>
    </location>
</feature>
<organism evidence="2 3">
    <name type="scientific">Pistricoccus aurantiacus</name>
    <dbReference type="NCBI Taxonomy" id="1883414"/>
    <lineage>
        <taxon>Bacteria</taxon>
        <taxon>Pseudomonadati</taxon>
        <taxon>Pseudomonadota</taxon>
        <taxon>Gammaproteobacteria</taxon>
        <taxon>Oceanospirillales</taxon>
        <taxon>Halomonadaceae</taxon>
        <taxon>Pistricoccus</taxon>
    </lineage>
</organism>
<feature type="transmembrane region" description="Helical" evidence="1">
    <location>
        <begin position="20"/>
        <end position="40"/>
    </location>
</feature>
<dbReference type="OrthoDB" id="6372248at2"/>
<feature type="transmembrane region" description="Helical" evidence="1">
    <location>
        <begin position="174"/>
        <end position="194"/>
    </location>
</feature>
<evidence type="ECO:0000256" key="1">
    <source>
        <dbReference type="SAM" id="Phobius"/>
    </source>
</evidence>
<dbReference type="KEGG" id="paur:FGL86_09260"/>
<dbReference type="Pfam" id="PF05940">
    <property type="entry name" value="NnrS"/>
    <property type="match status" value="1"/>
</dbReference>
<feature type="transmembrane region" description="Helical" evidence="1">
    <location>
        <begin position="366"/>
        <end position="385"/>
    </location>
</feature>
<dbReference type="InterPro" id="IPR010266">
    <property type="entry name" value="NnrS"/>
</dbReference>
<evidence type="ECO:0000313" key="2">
    <source>
        <dbReference type="EMBL" id="QEA39242.1"/>
    </source>
</evidence>
<proteinExistence type="predicted"/>
<evidence type="ECO:0000313" key="3">
    <source>
        <dbReference type="Proteomes" id="UP000321272"/>
    </source>
</evidence>
<reference evidence="2 3" key="1">
    <citation type="submission" date="2019-06" db="EMBL/GenBank/DDBJ databases">
        <title>Genome analyses of bacteria isolated from kimchi.</title>
        <authorList>
            <person name="Lee S."/>
            <person name="Ahn S."/>
            <person name="Roh S."/>
        </authorList>
    </citation>
    <scope>NUCLEOTIDE SEQUENCE [LARGE SCALE GENOMIC DNA]</scope>
    <source>
        <strain evidence="2 3">CBA4606</strain>
    </source>
</reference>
<feature type="transmembrane region" description="Helical" evidence="1">
    <location>
        <begin position="337"/>
        <end position="360"/>
    </location>
</feature>
<feature type="transmembrane region" description="Helical" evidence="1">
    <location>
        <begin position="239"/>
        <end position="257"/>
    </location>
</feature>
<keyword evidence="3" id="KW-1185">Reference proteome</keyword>